<dbReference type="EMBL" id="JAEFBK010000004">
    <property type="protein sequence ID" value="KAG7615704.1"/>
    <property type="molecule type" value="Genomic_DNA"/>
</dbReference>
<protein>
    <submittedName>
        <fullName evidence="3">Bifunctional inhibitor/plant lipid transfer protein/seed storage helical domain superfamily</fullName>
    </submittedName>
</protein>
<dbReference type="InterPro" id="IPR027923">
    <property type="entry name" value="Hydrophob_seed_dom"/>
</dbReference>
<evidence type="ECO:0000259" key="2">
    <source>
        <dbReference type="SMART" id="SM00499"/>
    </source>
</evidence>
<gene>
    <name evidence="3" type="ORF">ISN45_At04g012570</name>
</gene>
<comment type="caution">
    <text evidence="3">The sequence shown here is derived from an EMBL/GenBank/DDBJ whole genome shotgun (WGS) entry which is preliminary data.</text>
</comment>
<organism evidence="3 4">
    <name type="scientific">Arabidopsis thaliana x Arabidopsis arenosa</name>
    <dbReference type="NCBI Taxonomy" id="1240361"/>
    <lineage>
        <taxon>Eukaryota</taxon>
        <taxon>Viridiplantae</taxon>
        <taxon>Streptophyta</taxon>
        <taxon>Embryophyta</taxon>
        <taxon>Tracheophyta</taxon>
        <taxon>Spermatophyta</taxon>
        <taxon>Magnoliopsida</taxon>
        <taxon>eudicotyledons</taxon>
        <taxon>Gunneridae</taxon>
        <taxon>Pentapetalae</taxon>
        <taxon>rosids</taxon>
        <taxon>malvids</taxon>
        <taxon>Brassicales</taxon>
        <taxon>Brassicaceae</taxon>
        <taxon>Camelineae</taxon>
        <taxon>Arabidopsis</taxon>
    </lineage>
</organism>
<evidence type="ECO:0000313" key="4">
    <source>
        <dbReference type="Proteomes" id="UP000694240"/>
    </source>
</evidence>
<dbReference type="PROSITE" id="PS51257">
    <property type="entry name" value="PROKAR_LIPOPROTEIN"/>
    <property type="match status" value="1"/>
</dbReference>
<feature type="domain" description="Bifunctional inhibitor/plant lipid transfer protein/seed storage helical" evidence="2">
    <location>
        <begin position="34"/>
        <end position="105"/>
    </location>
</feature>
<dbReference type="Proteomes" id="UP000694240">
    <property type="component" value="Chromosome 4"/>
</dbReference>
<accession>A0A8T2E1C8</accession>
<reference evidence="3 4" key="1">
    <citation type="submission" date="2020-12" db="EMBL/GenBank/DDBJ databases">
        <title>Concerted genomic and epigenomic changes stabilize Arabidopsis allopolyploids.</title>
        <authorList>
            <person name="Chen Z."/>
        </authorList>
    </citation>
    <scope>NUCLEOTIDE SEQUENCE [LARGE SCALE GENOMIC DNA]</scope>
    <source>
        <strain evidence="3">Allo738</strain>
        <tissue evidence="3">Leaf</tissue>
    </source>
</reference>
<dbReference type="InterPro" id="IPR051636">
    <property type="entry name" value="Plant_LTP/defense-related"/>
</dbReference>
<evidence type="ECO:0000256" key="1">
    <source>
        <dbReference type="SAM" id="SignalP"/>
    </source>
</evidence>
<feature type="signal peptide" evidence="1">
    <location>
        <begin position="1"/>
        <end position="30"/>
    </location>
</feature>
<sequence length="124" mass="13306">MSMAPKTSTTLALFLVTNILFLNLITLSCADNTCPRDVLKLSTCSNVLNLINLKLGAPAMRPCCSILFGLIDLDVAVCLCTALKLSLLGITIDTPIHLNLALNACGEMVWWPDMVVAWGDGGRL</sequence>
<dbReference type="Pfam" id="PF14547">
    <property type="entry name" value="Hydrophob_seed"/>
    <property type="match status" value="1"/>
</dbReference>
<keyword evidence="4" id="KW-1185">Reference proteome</keyword>
<keyword evidence="1" id="KW-0732">Signal</keyword>
<evidence type="ECO:0000313" key="3">
    <source>
        <dbReference type="EMBL" id="KAG7615704.1"/>
    </source>
</evidence>
<feature type="chain" id="PRO_5035738111" evidence="1">
    <location>
        <begin position="31"/>
        <end position="124"/>
    </location>
</feature>
<dbReference type="CDD" id="cd01958">
    <property type="entry name" value="HPS_like"/>
    <property type="match status" value="1"/>
</dbReference>
<name>A0A8T2E1C8_9BRAS</name>
<dbReference type="PANTHER" id="PTHR31731">
    <property type="match status" value="1"/>
</dbReference>
<dbReference type="AlphaFoldDB" id="A0A8T2E1C8"/>
<dbReference type="InterPro" id="IPR016140">
    <property type="entry name" value="Bifunc_inhib/LTP/seed_store"/>
</dbReference>
<dbReference type="SMART" id="SM00499">
    <property type="entry name" value="AAI"/>
    <property type="match status" value="1"/>
</dbReference>
<proteinExistence type="predicted"/>